<sequence length="94" mass="9839">MVVTDVVPVANEVAETYAIPIVDGVAKIDPPIIDEVAATYPTPIVDEDTATGGDIEVTTPASIELSMPTDGEFSGGSSDRSVVTEYADHVAYRL</sequence>
<evidence type="ECO:0000313" key="2">
    <source>
        <dbReference type="Proteomes" id="UP001157006"/>
    </source>
</evidence>
<accession>A0AAV0YS14</accession>
<dbReference type="Proteomes" id="UP001157006">
    <property type="component" value="Chromosome 1L"/>
</dbReference>
<name>A0AAV0YS14_VICFA</name>
<keyword evidence="2" id="KW-1185">Reference proteome</keyword>
<proteinExistence type="predicted"/>
<dbReference type="AlphaFoldDB" id="A0AAV0YS14"/>
<organism evidence="1 2">
    <name type="scientific">Vicia faba</name>
    <name type="common">Broad bean</name>
    <name type="synonym">Faba vulgaris</name>
    <dbReference type="NCBI Taxonomy" id="3906"/>
    <lineage>
        <taxon>Eukaryota</taxon>
        <taxon>Viridiplantae</taxon>
        <taxon>Streptophyta</taxon>
        <taxon>Embryophyta</taxon>
        <taxon>Tracheophyta</taxon>
        <taxon>Spermatophyta</taxon>
        <taxon>Magnoliopsida</taxon>
        <taxon>eudicotyledons</taxon>
        <taxon>Gunneridae</taxon>
        <taxon>Pentapetalae</taxon>
        <taxon>rosids</taxon>
        <taxon>fabids</taxon>
        <taxon>Fabales</taxon>
        <taxon>Fabaceae</taxon>
        <taxon>Papilionoideae</taxon>
        <taxon>50 kb inversion clade</taxon>
        <taxon>NPAAA clade</taxon>
        <taxon>Hologalegina</taxon>
        <taxon>IRL clade</taxon>
        <taxon>Fabeae</taxon>
        <taxon>Vicia</taxon>
    </lineage>
</organism>
<evidence type="ECO:0000313" key="1">
    <source>
        <dbReference type="EMBL" id="CAI8588496.1"/>
    </source>
</evidence>
<gene>
    <name evidence="1" type="ORF">VFH_I350240</name>
</gene>
<dbReference type="EMBL" id="OX451736">
    <property type="protein sequence ID" value="CAI8588496.1"/>
    <property type="molecule type" value="Genomic_DNA"/>
</dbReference>
<protein>
    <submittedName>
        <fullName evidence="1">Uncharacterized protein</fullName>
    </submittedName>
</protein>
<reference evidence="1 2" key="1">
    <citation type="submission" date="2023-01" db="EMBL/GenBank/DDBJ databases">
        <authorList>
            <person name="Kreplak J."/>
        </authorList>
    </citation>
    <scope>NUCLEOTIDE SEQUENCE [LARGE SCALE GENOMIC DNA]</scope>
</reference>